<name>A0ABT0CEH2_THEVL</name>
<dbReference type="Proteomes" id="UP000830835">
    <property type="component" value="Unassembled WGS sequence"/>
</dbReference>
<accession>A0ABT0CEH2</accession>
<organism evidence="2 3">
    <name type="scientific">Thermostichus vulcanus str. 'Rupite'</name>
    <dbReference type="NCBI Taxonomy" id="2813851"/>
    <lineage>
        <taxon>Bacteria</taxon>
        <taxon>Bacillati</taxon>
        <taxon>Cyanobacteriota</taxon>
        <taxon>Cyanophyceae</taxon>
        <taxon>Thermostichales</taxon>
        <taxon>Thermostichaceae</taxon>
        <taxon>Thermostichus</taxon>
    </lineage>
</organism>
<dbReference type="Gene3D" id="3.30.70.1290">
    <property type="entry name" value="Transposase IS200-like"/>
    <property type="match status" value="1"/>
</dbReference>
<evidence type="ECO:0000259" key="1">
    <source>
        <dbReference type="Pfam" id="PF01797"/>
    </source>
</evidence>
<dbReference type="SUPFAM" id="SSF143422">
    <property type="entry name" value="Transposase IS200-like"/>
    <property type="match status" value="1"/>
</dbReference>
<feature type="domain" description="Transposase IS200-like" evidence="1">
    <location>
        <begin position="1"/>
        <end position="50"/>
    </location>
</feature>
<proteinExistence type="predicted"/>
<dbReference type="Pfam" id="PF01797">
    <property type="entry name" value="Y1_Tnp"/>
    <property type="match status" value="1"/>
</dbReference>
<dbReference type="InterPro" id="IPR002686">
    <property type="entry name" value="Transposase_17"/>
</dbReference>
<gene>
    <name evidence="2" type="ORF">JX360_14615</name>
</gene>
<evidence type="ECO:0000313" key="3">
    <source>
        <dbReference type="Proteomes" id="UP000830835"/>
    </source>
</evidence>
<protein>
    <submittedName>
        <fullName evidence="2">Transposase</fullName>
    </submittedName>
</protein>
<dbReference type="EMBL" id="JAFIRA010000047">
    <property type="protein sequence ID" value="MCJ2544122.1"/>
    <property type="molecule type" value="Genomic_DNA"/>
</dbReference>
<sequence length="62" mass="7260">MLVSTAPDVGISRLVNTLKTISSREIRKEFAEHLRSFYWKPVFGKRGYSCWWSQFGRAQSIH</sequence>
<keyword evidence="3" id="KW-1185">Reference proteome</keyword>
<evidence type="ECO:0000313" key="2">
    <source>
        <dbReference type="EMBL" id="MCJ2544122.1"/>
    </source>
</evidence>
<comment type="caution">
    <text evidence="2">The sequence shown here is derived from an EMBL/GenBank/DDBJ whole genome shotgun (WGS) entry which is preliminary data.</text>
</comment>
<reference evidence="2" key="1">
    <citation type="submission" date="2021-02" db="EMBL/GenBank/DDBJ databases">
        <title>The CRISPR/cas machinery reduction and long-range gene transfer in the hot spring cyanobacterium Synechococcus.</title>
        <authorList>
            <person name="Dvorak P."/>
            <person name="Jahodarova E."/>
            <person name="Hasler P."/>
            <person name="Poulickova A."/>
        </authorList>
    </citation>
    <scope>NUCLEOTIDE SEQUENCE</scope>
    <source>
        <strain evidence="2">Rupite</strain>
    </source>
</reference>
<dbReference type="InterPro" id="IPR036515">
    <property type="entry name" value="Transposase_17_sf"/>
</dbReference>